<dbReference type="EMBL" id="KL367577">
    <property type="protein sequence ID" value="KFD63267.1"/>
    <property type="molecule type" value="Genomic_DNA"/>
</dbReference>
<dbReference type="PANTHER" id="PTHR46231">
    <property type="entry name" value="ANKYRIN REPEAT AND BTB/POZ DOMAIN-CONTAINING PROTEIN 1"/>
    <property type="match status" value="1"/>
</dbReference>
<dbReference type="PROSITE" id="PS50088">
    <property type="entry name" value="ANK_REPEAT"/>
    <property type="match status" value="1"/>
</dbReference>
<evidence type="ECO:0000313" key="1">
    <source>
        <dbReference type="EMBL" id="KFD63267.1"/>
    </source>
</evidence>
<dbReference type="InterPro" id="IPR011333">
    <property type="entry name" value="SKP1/BTB/POZ_sf"/>
</dbReference>
<dbReference type="GO" id="GO:0005737">
    <property type="term" value="C:cytoplasm"/>
    <property type="evidence" value="ECO:0007669"/>
    <property type="project" value="TreeGrafter"/>
</dbReference>
<dbReference type="Gene3D" id="3.30.710.10">
    <property type="entry name" value="Potassium Channel Kv1.1, Chain A"/>
    <property type="match status" value="2"/>
</dbReference>
<name>A0A085N1C1_9BILA</name>
<organism evidence="1">
    <name type="scientific">Trichuris suis</name>
    <name type="common">pig whipworm</name>
    <dbReference type="NCBI Taxonomy" id="68888"/>
    <lineage>
        <taxon>Eukaryota</taxon>
        <taxon>Metazoa</taxon>
        <taxon>Ecdysozoa</taxon>
        <taxon>Nematoda</taxon>
        <taxon>Enoplea</taxon>
        <taxon>Dorylaimia</taxon>
        <taxon>Trichinellida</taxon>
        <taxon>Trichuridae</taxon>
        <taxon>Trichuris</taxon>
    </lineage>
</organism>
<dbReference type="SMART" id="SM00225">
    <property type="entry name" value="BTB"/>
    <property type="match status" value="2"/>
</dbReference>
<dbReference type="Pfam" id="PF00651">
    <property type="entry name" value="BTB"/>
    <property type="match status" value="2"/>
</dbReference>
<dbReference type="PROSITE" id="PS50297">
    <property type="entry name" value="ANK_REP_REGION"/>
    <property type="match status" value="1"/>
</dbReference>
<dbReference type="InterPro" id="IPR000210">
    <property type="entry name" value="BTB/POZ_dom"/>
</dbReference>
<dbReference type="PROSITE" id="PS50097">
    <property type="entry name" value="BTB"/>
    <property type="match status" value="1"/>
</dbReference>
<dbReference type="GO" id="GO:0000151">
    <property type="term" value="C:ubiquitin ligase complex"/>
    <property type="evidence" value="ECO:0007669"/>
    <property type="project" value="TreeGrafter"/>
</dbReference>
<dbReference type="CDD" id="cd18296">
    <property type="entry name" value="BTB2_POZ_ABTB1_BPOZ1"/>
    <property type="match status" value="1"/>
</dbReference>
<dbReference type="InterPro" id="IPR002110">
    <property type="entry name" value="Ankyrin_rpt"/>
</dbReference>
<dbReference type="SMART" id="SM00248">
    <property type="entry name" value="ANK"/>
    <property type="match status" value="1"/>
</dbReference>
<dbReference type="AlphaFoldDB" id="A0A085N1C1"/>
<dbReference type="CDD" id="cd18295">
    <property type="entry name" value="BTB1_POZ_ABTB1_BPOZ1"/>
    <property type="match status" value="1"/>
</dbReference>
<gene>
    <name evidence="1" type="ORF">M514_10854</name>
</gene>
<dbReference type="PANTHER" id="PTHR46231:SF1">
    <property type="entry name" value="ANKYRIN REPEAT AND BTB_POZ DOMAIN-CONTAINING PROTEIN 1"/>
    <property type="match status" value="1"/>
</dbReference>
<reference evidence="1" key="1">
    <citation type="journal article" date="2014" name="Nat. Genet.">
        <title>Genome and transcriptome of the porcine whipworm Trichuris suis.</title>
        <authorList>
            <person name="Jex A.R."/>
            <person name="Nejsum P."/>
            <person name="Schwarz E.M."/>
            <person name="Hu L."/>
            <person name="Young N.D."/>
            <person name="Hall R.S."/>
            <person name="Korhonen P.K."/>
            <person name="Liao S."/>
            <person name="Thamsborg S."/>
            <person name="Xia J."/>
            <person name="Xu P."/>
            <person name="Wang S."/>
            <person name="Scheerlinck J.P."/>
            <person name="Hofmann A."/>
            <person name="Sternberg P.W."/>
            <person name="Wang J."/>
            <person name="Gasser R.B."/>
        </authorList>
    </citation>
    <scope>NUCLEOTIDE SEQUENCE [LARGE SCALE GENOMIC DNA]</scope>
    <source>
        <strain evidence="1">DCEP-RM93F</strain>
    </source>
</reference>
<dbReference type="SUPFAM" id="SSF48403">
    <property type="entry name" value="Ankyrin repeat"/>
    <property type="match status" value="1"/>
</dbReference>
<accession>A0A085N1C1</accession>
<dbReference type="Proteomes" id="UP000030758">
    <property type="component" value="Unassembled WGS sequence"/>
</dbReference>
<sequence length="522" mass="60717">MDLQELFRSCRTGDLEKLRYLVEEREVMVNVRDKWDSTPLYYACLCGHYDVVEYLLNLGALPFLKANTLQAPQYLTGAKCQANTFDGERCLYSALNPEIKQLLLDVKMVSSNLIRRDPYQEFLRKQARCDHSLHKLFESGEHSDFTFRLQGKKNLHLHRCVLMARSAFFREKFYGAWRYKDSIAMRNEHVDYLTSLECYVNPVAFEALMRYVYTGGLELPIQFKDDLIMIARQCKVTSLLEKMEICCRKTRLFESTKPGTCVTNIVIEPSPDCSELKENFYQLAFQAMRQTEESDQAADMTSFYDVIFELDSSRFQCHQVGMVKKAFELFLKCPQKFQAFFCLKSEYFRTLLHSPLVRRESKIGACDSIKLGQFSGSVFKYIITHVYCEDVKLDVETVDDVLMVANFCLLPGLKRQCGLFMAQHLDTQNVCAALRAARLFQLHRLENQCYKFMADHLEEIIDECSFREMVVEDAQSLRYREDCDSIEVIDSIRYNLTFATLDEASEKFSLIDVLLDELNLNA</sequence>
<dbReference type="InterPro" id="IPR036770">
    <property type="entry name" value="Ankyrin_rpt-contain_sf"/>
</dbReference>
<dbReference type="SUPFAM" id="SSF54695">
    <property type="entry name" value="POZ domain"/>
    <property type="match status" value="2"/>
</dbReference>
<dbReference type="Gene3D" id="1.25.40.20">
    <property type="entry name" value="Ankyrin repeat-containing domain"/>
    <property type="match status" value="1"/>
</dbReference>
<dbReference type="InterPro" id="IPR044515">
    <property type="entry name" value="ABTB1"/>
</dbReference>
<dbReference type="CDD" id="cd18497">
    <property type="entry name" value="BACK_ABTB1_BPOZ"/>
    <property type="match status" value="1"/>
</dbReference>
<dbReference type="OrthoDB" id="684045at2759"/>
<proteinExistence type="predicted"/>
<protein>
    <submittedName>
        <fullName evidence="1">Uncharacterized protein</fullName>
    </submittedName>
</protein>
<dbReference type="Pfam" id="PF12796">
    <property type="entry name" value="Ank_2"/>
    <property type="match status" value="1"/>
</dbReference>